<feature type="domain" description="DUF512" evidence="1">
    <location>
        <begin position="219"/>
        <end position="421"/>
    </location>
</feature>
<dbReference type="Gene3D" id="2.30.42.10">
    <property type="match status" value="1"/>
</dbReference>
<proteinExistence type="predicted"/>
<dbReference type="InterPro" id="IPR041489">
    <property type="entry name" value="PDZ_6"/>
</dbReference>
<accession>A0A412B1F2</accession>
<evidence type="ECO:0000259" key="1">
    <source>
        <dbReference type="Pfam" id="PF04459"/>
    </source>
</evidence>
<comment type="caution">
    <text evidence="4">The sequence shown here is derived from an EMBL/GenBank/DDBJ whole genome shotgun (WGS) entry which is preliminary data.</text>
</comment>
<evidence type="ECO:0000259" key="3">
    <source>
        <dbReference type="Pfam" id="PF19238"/>
    </source>
</evidence>
<dbReference type="Proteomes" id="UP000284751">
    <property type="component" value="Unassembled WGS sequence"/>
</dbReference>
<dbReference type="SUPFAM" id="SSF102114">
    <property type="entry name" value="Radical SAM enzymes"/>
    <property type="match status" value="1"/>
</dbReference>
<evidence type="ECO:0000313" key="5">
    <source>
        <dbReference type="Proteomes" id="UP000284751"/>
    </source>
</evidence>
<feature type="domain" description="PDZ" evidence="2">
    <location>
        <begin position="5"/>
        <end position="42"/>
    </location>
</feature>
<dbReference type="Pfam" id="PF04459">
    <property type="entry name" value="DUF512"/>
    <property type="match status" value="1"/>
</dbReference>
<dbReference type="InterPro" id="IPR013785">
    <property type="entry name" value="Aldolase_TIM"/>
</dbReference>
<dbReference type="SUPFAM" id="SSF50156">
    <property type="entry name" value="PDZ domain-like"/>
    <property type="match status" value="1"/>
</dbReference>
<name>A0A412B1F2_9FIRM</name>
<dbReference type="AlphaFoldDB" id="A0A412B1F2"/>
<dbReference type="Pfam" id="PF17820">
    <property type="entry name" value="PDZ_6"/>
    <property type="match status" value="1"/>
</dbReference>
<organism evidence="4 5">
    <name type="scientific">[Clostridium] leptum</name>
    <dbReference type="NCBI Taxonomy" id="1535"/>
    <lineage>
        <taxon>Bacteria</taxon>
        <taxon>Bacillati</taxon>
        <taxon>Bacillota</taxon>
        <taxon>Clostridia</taxon>
        <taxon>Eubacteriales</taxon>
        <taxon>Oscillospiraceae</taxon>
        <taxon>Oscillospiraceae incertae sedis</taxon>
    </lineage>
</organism>
<dbReference type="InterPro" id="IPR058240">
    <property type="entry name" value="rSAM_sf"/>
</dbReference>
<dbReference type="Gene3D" id="3.20.20.70">
    <property type="entry name" value="Aldolase class I"/>
    <property type="match status" value="1"/>
</dbReference>
<sequence length="437" mass="49282">MAVTISGVRKHSPAYRHGIQAGERLLTLNGNQIMDVLDYRFYQLNTALILELENNRGERRAVSLKKPEYEEIGLEFETYLMDRQHSCKNKCVFCFIDQLPKGLRKSLYFKDDDSRLSFLFGNYVTLTNLTEHEISRIIKMHISPMNISVHTTNPELRVKMMKNPRAGEALSIIRRFAQAGIKINCQIVLCPGYNDGEELKRTLSDLETMCPQVQAVAVVPVGITRYRQNLPEMRSFTRETAGEAIDLIESFGEKCLQKYGTRVAYPGDEFYLKAERPLPPAGFYEDFSMLENGVGLLPLLMDEFYSALKEAEETGGRKREITIATGMAPREYIRGFLDDAIKKFPHISGRVVPIVNRFFGETITVSGLVTGTDLIEQLSSVDLGDELLIPACMLRREGDLFLDDVSLQDVEAALKVPVRPVPNDGYAFLDAILGSES</sequence>
<dbReference type="InterPro" id="IPR007549">
    <property type="entry name" value="DUF512"/>
</dbReference>
<dbReference type="InterPro" id="IPR036034">
    <property type="entry name" value="PDZ_sf"/>
</dbReference>
<dbReference type="EMBL" id="QRTC01000001">
    <property type="protein sequence ID" value="RGQ44853.1"/>
    <property type="molecule type" value="Genomic_DNA"/>
</dbReference>
<dbReference type="InterPro" id="IPR045375">
    <property type="entry name" value="Put_radical_SAM-like_N"/>
</dbReference>
<feature type="domain" description="Putative radical SAM N-terminal" evidence="3">
    <location>
        <begin position="68"/>
        <end position="216"/>
    </location>
</feature>
<reference evidence="4 5" key="1">
    <citation type="submission" date="2018-08" db="EMBL/GenBank/DDBJ databases">
        <title>A genome reference for cultivated species of the human gut microbiota.</title>
        <authorList>
            <person name="Zou Y."/>
            <person name="Xue W."/>
            <person name="Luo G."/>
        </authorList>
    </citation>
    <scope>NUCLEOTIDE SEQUENCE [LARGE SCALE GENOMIC DNA]</scope>
    <source>
        <strain evidence="4 5">AF28-26</strain>
    </source>
</reference>
<dbReference type="Pfam" id="PF19238">
    <property type="entry name" value="Radical_SAM_2"/>
    <property type="match status" value="1"/>
</dbReference>
<evidence type="ECO:0000259" key="2">
    <source>
        <dbReference type="Pfam" id="PF17820"/>
    </source>
</evidence>
<protein>
    <submittedName>
        <fullName evidence="4">DUF512 domain-containing protein</fullName>
    </submittedName>
</protein>
<evidence type="ECO:0000313" key="4">
    <source>
        <dbReference type="EMBL" id="RGQ44853.1"/>
    </source>
</evidence>
<gene>
    <name evidence="4" type="ORF">DWY99_00815</name>
</gene>